<organism evidence="1 2">
    <name type="scientific">Seiridium cardinale</name>
    <dbReference type="NCBI Taxonomy" id="138064"/>
    <lineage>
        <taxon>Eukaryota</taxon>
        <taxon>Fungi</taxon>
        <taxon>Dikarya</taxon>
        <taxon>Ascomycota</taxon>
        <taxon>Pezizomycotina</taxon>
        <taxon>Sordariomycetes</taxon>
        <taxon>Xylariomycetidae</taxon>
        <taxon>Amphisphaeriales</taxon>
        <taxon>Sporocadaceae</taxon>
        <taxon>Seiridium</taxon>
    </lineage>
</organism>
<protein>
    <submittedName>
        <fullName evidence="1">Uncharacterized protein</fullName>
    </submittedName>
</protein>
<name>A0ABR2Y2Q7_9PEZI</name>
<evidence type="ECO:0000313" key="2">
    <source>
        <dbReference type="Proteomes" id="UP001465668"/>
    </source>
</evidence>
<gene>
    <name evidence="1" type="ORF">SCAR479_02997</name>
</gene>
<comment type="caution">
    <text evidence="1">The sequence shown here is derived from an EMBL/GenBank/DDBJ whole genome shotgun (WGS) entry which is preliminary data.</text>
</comment>
<evidence type="ECO:0000313" key="1">
    <source>
        <dbReference type="EMBL" id="KAK9780360.1"/>
    </source>
</evidence>
<reference evidence="1 2" key="1">
    <citation type="submission" date="2024-02" db="EMBL/GenBank/DDBJ databases">
        <title>First draft genome assembly of two strains of Seiridium cardinale.</title>
        <authorList>
            <person name="Emiliani G."/>
            <person name="Scali E."/>
        </authorList>
    </citation>
    <scope>NUCLEOTIDE SEQUENCE [LARGE SCALE GENOMIC DNA]</scope>
    <source>
        <strain evidence="1 2">BM-138-000479</strain>
    </source>
</reference>
<proteinExistence type="predicted"/>
<dbReference type="EMBL" id="JARVKM010000007">
    <property type="protein sequence ID" value="KAK9780360.1"/>
    <property type="molecule type" value="Genomic_DNA"/>
</dbReference>
<accession>A0ABR2Y2Q7</accession>
<dbReference type="Proteomes" id="UP001465668">
    <property type="component" value="Unassembled WGS sequence"/>
</dbReference>
<sequence>MPVQITFENIEAWDSIREKVDEIIEKDTGNKNYMSTRSLPPIIFGINLKQTAVDELKKLEGVNVRSQDDE</sequence>
<keyword evidence="2" id="KW-1185">Reference proteome</keyword>